<dbReference type="Pfam" id="PF02687">
    <property type="entry name" value="FtsX"/>
    <property type="match status" value="2"/>
</dbReference>
<feature type="transmembrane region" description="Helical" evidence="7">
    <location>
        <begin position="257"/>
        <end position="278"/>
    </location>
</feature>
<feature type="transmembrane region" description="Helical" evidence="7">
    <location>
        <begin position="434"/>
        <end position="454"/>
    </location>
</feature>
<evidence type="ECO:0000256" key="3">
    <source>
        <dbReference type="ARBA" id="ARBA00022692"/>
    </source>
</evidence>
<feature type="transmembrane region" description="Helical" evidence="7">
    <location>
        <begin position="706"/>
        <end position="725"/>
    </location>
</feature>
<dbReference type="PANTHER" id="PTHR30572">
    <property type="entry name" value="MEMBRANE COMPONENT OF TRANSPORTER-RELATED"/>
    <property type="match status" value="1"/>
</dbReference>
<evidence type="ECO:0000256" key="7">
    <source>
        <dbReference type="SAM" id="Phobius"/>
    </source>
</evidence>
<evidence type="ECO:0000313" key="10">
    <source>
        <dbReference type="Proteomes" id="UP000601171"/>
    </source>
</evidence>
<dbReference type="InterPro" id="IPR050250">
    <property type="entry name" value="Macrolide_Exporter_MacB"/>
</dbReference>
<evidence type="ECO:0000256" key="6">
    <source>
        <dbReference type="ARBA" id="ARBA00038076"/>
    </source>
</evidence>
<feature type="transmembrane region" description="Helical" evidence="7">
    <location>
        <begin position="315"/>
        <end position="339"/>
    </location>
</feature>
<evidence type="ECO:0000256" key="2">
    <source>
        <dbReference type="ARBA" id="ARBA00022475"/>
    </source>
</evidence>
<dbReference type="GO" id="GO:0022857">
    <property type="term" value="F:transmembrane transporter activity"/>
    <property type="evidence" value="ECO:0007669"/>
    <property type="project" value="TreeGrafter"/>
</dbReference>
<name>A0A926ESS1_9FIRM</name>
<dbReference type="RefSeq" id="WP_262430561.1">
    <property type="nucleotide sequence ID" value="NZ_JACRTG010000030.1"/>
</dbReference>
<comment type="caution">
    <text evidence="9">The sequence shown here is derived from an EMBL/GenBank/DDBJ whole genome shotgun (WGS) entry which is preliminary data.</text>
</comment>
<sequence>MNITRELAQSSIDGQKKNTFAIKMSILMAVILLGTVIFIVSDLRLDEIKYIKEQIGDYQVSISGISSKMRLFLEEHDQIEKINYEAIEKFNSVELSEKGIYLIREENEFWNGDSVKIVEGRKPKTEKEIIVSERLIKDNTGFSLNSQIEIENISYKIVGVYKIEELSFEDYVFYGILEDRNAIFEDDCGVNAYIWYKEPRDTFHLTRDILEKFDLNEKDYIETGKLGYNTGLLEHYFIFPNGLIPTKDFAYRIIEKVVILLFLTILFALMIYNAFVVWNNRDIRQIGLLKSVGMTKHQVRNLVINKALKLSVGPIISGTIISYIAANLLTGLMWLNNYFTYNSLNKNYGMDVQLYDFHLIKIQIMPIIILWLFSFLCVYLAALKPAKDTGKVSIIDALNQNRNRKIKLSGNFQTSLDIEKNLAKDYTKAYGKTYRGLTMAMAVAAFTLSVILIINSWRVIDNKYNSFHSTYSLNCTFWTSKPVENQLVDNLYGIENIDEIHFYSYQSAKFYMTDNKEKLSDEFKDAIDKGNRTFNNPYAMIYGLEDEDFEKLIKNENIEADKDGFILLDSTPENNINVPYVDRNYIPILKPDEDEINIQDNKYAPVEKIKIIGKIKKFPFDLDAYSSNGIAIFTSKSNFDKWISSTNVDIDILHHNVKLKTSRKDLGNVTNAFKDVLFSHISSTDVYFMNDFIEEGYDKEVKHNELFFSLGIQAIFLIIALSNAYNSFHGNLQARKNDFALLRSVGMTEDQIDKMLNYEGFLLVKRVIILYLIMLVGGIFARCIRKHWIFSPIQVFANLNYISIVIFFVISILGIYFAIRSGKKYILNQNINEMINELN</sequence>
<dbReference type="PANTHER" id="PTHR30572:SF4">
    <property type="entry name" value="ABC TRANSPORTER PERMEASE YTRF"/>
    <property type="match status" value="1"/>
</dbReference>
<keyword evidence="3 7" id="KW-0812">Transmembrane</keyword>
<evidence type="ECO:0000259" key="8">
    <source>
        <dbReference type="Pfam" id="PF02687"/>
    </source>
</evidence>
<accession>A0A926ESS1</accession>
<keyword evidence="5 7" id="KW-0472">Membrane</keyword>
<organism evidence="9 10">
    <name type="scientific">Paratissierella segnis</name>
    <dbReference type="NCBI Taxonomy" id="2763679"/>
    <lineage>
        <taxon>Bacteria</taxon>
        <taxon>Bacillati</taxon>
        <taxon>Bacillota</taxon>
        <taxon>Tissierellia</taxon>
        <taxon>Tissierellales</taxon>
        <taxon>Tissierellaceae</taxon>
        <taxon>Paratissierella</taxon>
    </lineage>
</organism>
<feature type="transmembrane region" description="Helical" evidence="7">
    <location>
        <begin position="763"/>
        <end position="784"/>
    </location>
</feature>
<dbReference type="Proteomes" id="UP000601171">
    <property type="component" value="Unassembled WGS sequence"/>
</dbReference>
<reference evidence="9" key="1">
    <citation type="submission" date="2020-08" db="EMBL/GenBank/DDBJ databases">
        <title>Genome public.</title>
        <authorList>
            <person name="Liu C."/>
            <person name="Sun Q."/>
        </authorList>
    </citation>
    <scope>NUCLEOTIDE SEQUENCE</scope>
    <source>
        <strain evidence="9">BX21</strain>
    </source>
</reference>
<comment type="subcellular location">
    <subcellularLocation>
        <location evidence="1">Cell membrane</location>
        <topology evidence="1">Multi-pass membrane protein</topology>
    </subcellularLocation>
</comment>
<feature type="transmembrane region" description="Helical" evidence="7">
    <location>
        <begin position="796"/>
        <end position="819"/>
    </location>
</feature>
<feature type="domain" description="ABC3 transporter permease C-terminal" evidence="8">
    <location>
        <begin position="714"/>
        <end position="813"/>
    </location>
</feature>
<keyword evidence="10" id="KW-1185">Reference proteome</keyword>
<protein>
    <submittedName>
        <fullName evidence="9">ABC transporter permease</fullName>
    </submittedName>
</protein>
<dbReference type="EMBL" id="JACRTG010000030">
    <property type="protein sequence ID" value="MBC8589098.1"/>
    <property type="molecule type" value="Genomic_DNA"/>
</dbReference>
<evidence type="ECO:0000313" key="9">
    <source>
        <dbReference type="EMBL" id="MBC8589098.1"/>
    </source>
</evidence>
<keyword evidence="4 7" id="KW-1133">Transmembrane helix</keyword>
<dbReference type="InterPro" id="IPR003838">
    <property type="entry name" value="ABC3_permease_C"/>
</dbReference>
<feature type="transmembrane region" description="Helical" evidence="7">
    <location>
        <begin position="20"/>
        <end position="40"/>
    </location>
</feature>
<dbReference type="GO" id="GO:0005886">
    <property type="term" value="C:plasma membrane"/>
    <property type="evidence" value="ECO:0007669"/>
    <property type="project" value="UniProtKB-SubCell"/>
</dbReference>
<evidence type="ECO:0000256" key="5">
    <source>
        <dbReference type="ARBA" id="ARBA00023136"/>
    </source>
</evidence>
<feature type="transmembrane region" description="Helical" evidence="7">
    <location>
        <begin position="359"/>
        <end position="382"/>
    </location>
</feature>
<evidence type="ECO:0000256" key="1">
    <source>
        <dbReference type="ARBA" id="ARBA00004651"/>
    </source>
</evidence>
<dbReference type="AlphaFoldDB" id="A0A926ESS1"/>
<proteinExistence type="inferred from homology"/>
<comment type="similarity">
    <text evidence="6">Belongs to the ABC-4 integral membrane protein family.</text>
</comment>
<feature type="domain" description="ABC3 transporter permease C-terminal" evidence="8">
    <location>
        <begin position="258"/>
        <end position="381"/>
    </location>
</feature>
<evidence type="ECO:0000256" key="4">
    <source>
        <dbReference type="ARBA" id="ARBA00022989"/>
    </source>
</evidence>
<keyword evidence="2" id="KW-1003">Cell membrane</keyword>
<gene>
    <name evidence="9" type="ORF">H8707_12825</name>
</gene>